<sequence>MATSEPERPADLDGLRVDNVMSGTAHNVVQAGVIYGGVHITQVHGKLPAAVLAAYRAQVRDTAPDQLLDRDAELAELTRFCTGDAPYAWWQAGPWAGKSALAAWFVLHPPVGVDVVAFFVSTRHTGQSDSGAFVAAVSEQLAALLHQPTGTATAGAKVGDMLQLLEDAAAAGRRLLLVIDGLDEDTRPAGLASVAALLPRRPPPSVRVLVTSRPGLRLPDDVPDDHPLRTVPIRELAVSPHASEVARLAGLELDTVLSGPQLQRDLLGLIAASGGGLTADDLAELTEHPAYEIRRLLQGTFGRSLSAWIGPPVAGYPSAPVHLFSHETLRELATQQLGRGGLRAYHRQLATWADSYQDWPVDTPQYLLRAYPQALAAADDLDRLTQYATDQARHRRMRILTGGDLLGLTEIRVAQQALSAQHSPDLIGLGLLAIERDSLLRRTTDVPAQLAAVWTLIGQPVRAEGFAAGMQDWGSRRDTLLALVEANALQGNDNEAIRFAADLVTHVEATDPMPKAGALVSLVSALAVNEVGRAAAADLIDDLVALVDRVEEQYRDFTLALVAEAVARTGDFARAELIAGRVRDLLKNVGALVGIVRVAVAAGDLDRTARLAREADARLKQLADAREGFWLRLELVTAMAGHGDAEVIASAVDDTDFQARVLTRTAVAVAATDPARARLLVATARQAISRITFPQSPVAALVELVDAQAALGDLDAAASTSGEVETLLSNGGFSADGLLGNLARIWSERDDLDRAETLVGRIVSRDERQQSLVDLARVAAIAGDHARAARLADEVDAALGLAEPHYREVLALAETGHQPQAERALAYAETLKPRGTSGLGSWLTGMLAAASIGGLWDRIRRPADQAEAIMAGGGTRERREIVTGLAVAVGSAGDRDQALRLIAAGEQSAYEDEHSDADRAETVARLAVVAVTVGDTVLATRLADDAAAFVAQIGFSTEREEALAVIGSVIADLDRAEAVLRRIADREVRLAQLTKLVGRAGRQGDRPRAVRLAREVEAAIHQLARLVPDVWSTTPQLRARALATLVNEVAAMGDGAWTAWIADSAESYAAQIDDPARRAGTLSALALAAATGGDRYRAGRLAGQAEALIAQHSITIESDALARVYALGGNFDRAAELARGIVNMLTRTLPRAGALVGIAQIAATAGDGVRVRALVGEVLALARGDSLIWPYGTVFANLVTLLAVGDPASARQIADEAEQFLRRETLAGPLMRALAVLVKAIALTGDAERCLRLADLVEELSRQDDILIYQAEAMANLIEGLTTIGQHDRVTRLIDETLHSIEQVHHPDFQVEAYASLVRAVSVINRPTDLIDRALEFIDQIPYPEERDQALIDLARANAALGRLDLAAQQAELISELPTRAKALAVVAAAGVVRLADSCEAVLARIDDPTARALALLAVVDTLGPHDPRRAERLLSTVTVDDGLAAGFANALAGLAATADNRGRLIPRARRAVAAALTTAAWRDCLKGLALLDPLAVATIADEQLTRWGAAT</sequence>
<evidence type="ECO:0000256" key="1">
    <source>
        <dbReference type="ARBA" id="ARBA00022737"/>
    </source>
</evidence>
<dbReference type="EMBL" id="JBHLUD010000003">
    <property type="protein sequence ID" value="MFC0542129.1"/>
    <property type="molecule type" value="Genomic_DNA"/>
</dbReference>
<gene>
    <name evidence="3" type="ORF">ACFFH7_11600</name>
</gene>
<evidence type="ECO:0000313" key="3">
    <source>
        <dbReference type="EMBL" id="MFC0542129.1"/>
    </source>
</evidence>
<evidence type="ECO:0000313" key="4">
    <source>
        <dbReference type="Proteomes" id="UP001589810"/>
    </source>
</evidence>
<accession>A0ABV6MPM0</accession>
<name>A0ABV6MPM0_9PSEU</name>
<keyword evidence="4" id="KW-1185">Reference proteome</keyword>
<dbReference type="InterPro" id="IPR011990">
    <property type="entry name" value="TPR-like_helical_dom_sf"/>
</dbReference>
<organism evidence="3 4">
    <name type="scientific">Kutzneria chonburiensis</name>
    <dbReference type="NCBI Taxonomy" id="1483604"/>
    <lineage>
        <taxon>Bacteria</taxon>
        <taxon>Bacillati</taxon>
        <taxon>Actinomycetota</taxon>
        <taxon>Actinomycetes</taxon>
        <taxon>Pseudonocardiales</taxon>
        <taxon>Pseudonocardiaceae</taxon>
        <taxon>Kutzneria</taxon>
    </lineage>
</organism>
<dbReference type="Gene3D" id="1.25.40.10">
    <property type="entry name" value="Tetratricopeptide repeat domain"/>
    <property type="match status" value="2"/>
</dbReference>
<dbReference type="RefSeq" id="WP_273943066.1">
    <property type="nucleotide sequence ID" value="NZ_CP097263.1"/>
</dbReference>
<keyword evidence="1" id="KW-0677">Repeat</keyword>
<feature type="domain" description="Nephrocystin 3-like N-terminal" evidence="2">
    <location>
        <begin position="84"/>
        <end position="213"/>
    </location>
</feature>
<protein>
    <recommendedName>
        <fullName evidence="2">Nephrocystin 3-like N-terminal domain-containing protein</fullName>
    </recommendedName>
</protein>
<dbReference type="InterPro" id="IPR056884">
    <property type="entry name" value="NPHP3-like_N"/>
</dbReference>
<proteinExistence type="predicted"/>
<dbReference type="Proteomes" id="UP001589810">
    <property type="component" value="Unassembled WGS sequence"/>
</dbReference>
<dbReference type="Pfam" id="PF24883">
    <property type="entry name" value="NPHP3_N"/>
    <property type="match status" value="1"/>
</dbReference>
<reference evidence="3 4" key="1">
    <citation type="submission" date="2024-09" db="EMBL/GenBank/DDBJ databases">
        <authorList>
            <person name="Sun Q."/>
            <person name="Mori K."/>
        </authorList>
    </citation>
    <scope>NUCLEOTIDE SEQUENCE [LARGE SCALE GENOMIC DNA]</scope>
    <source>
        <strain evidence="3 4">TBRC 1432</strain>
    </source>
</reference>
<evidence type="ECO:0000259" key="2">
    <source>
        <dbReference type="Pfam" id="PF24883"/>
    </source>
</evidence>
<comment type="caution">
    <text evidence="3">The sequence shown here is derived from an EMBL/GenBank/DDBJ whole genome shotgun (WGS) entry which is preliminary data.</text>
</comment>